<comment type="similarity">
    <text evidence="2">In the N-terminal section; belongs to the transposase 2 family.</text>
</comment>
<evidence type="ECO:0000256" key="5">
    <source>
        <dbReference type="ARBA" id="ARBA00023172"/>
    </source>
</evidence>
<evidence type="ECO:0000256" key="4">
    <source>
        <dbReference type="ARBA" id="ARBA00023125"/>
    </source>
</evidence>
<comment type="similarity">
    <text evidence="1">In the C-terminal section; belongs to the transposase 35 family.</text>
</comment>
<evidence type="ECO:0000256" key="1">
    <source>
        <dbReference type="ARBA" id="ARBA00008761"/>
    </source>
</evidence>
<accession>A0A4V0P1T5</accession>
<dbReference type="InterPro" id="IPR010095">
    <property type="entry name" value="Cas12f1-like_TNB"/>
</dbReference>
<evidence type="ECO:0000259" key="6">
    <source>
        <dbReference type="Pfam" id="PF01385"/>
    </source>
</evidence>
<feature type="domain" description="Cas12f1-like TNB" evidence="7">
    <location>
        <begin position="149"/>
        <end position="215"/>
    </location>
</feature>
<dbReference type="GO" id="GO:0006310">
    <property type="term" value="P:DNA recombination"/>
    <property type="evidence" value="ECO:0007669"/>
    <property type="project" value="UniProtKB-KW"/>
</dbReference>
<dbReference type="GO" id="GO:0003677">
    <property type="term" value="F:DNA binding"/>
    <property type="evidence" value="ECO:0007669"/>
    <property type="project" value="UniProtKB-KW"/>
</dbReference>
<keyword evidence="5" id="KW-0233">DNA recombination</keyword>
<dbReference type="Proteomes" id="UP000509448">
    <property type="component" value="Chromosome"/>
</dbReference>
<dbReference type="Pfam" id="PF01385">
    <property type="entry name" value="OrfB_IS605"/>
    <property type="match status" value="1"/>
</dbReference>
<sequence>MFAYSFRLMDLGTGMYLAWGSSMRSKKEAFEEAMRMLGEVDVGMEKLITTSDGRYAPNPRVYERALGRLRRLQRELSRKQHDSRRWLKTKRRLARAHERVANTRRDLYLKLGKILAELYDLVVVEDIDVKGLVGKSYRPQRRRLHDVSFYELKTVIEYQMRKYGKDFAAVDPKDTSRTCARCGYVREDLKLGDRVYVCPACGWAADRDYNAALNILARTGRGPPAVPVELRTLPLPTEWQGGAMSREAPRI</sequence>
<evidence type="ECO:0000256" key="2">
    <source>
        <dbReference type="ARBA" id="ARBA00011044"/>
    </source>
</evidence>
<evidence type="ECO:0000313" key="9">
    <source>
        <dbReference type="Proteomes" id="UP000509448"/>
    </source>
</evidence>
<name>A0A4V0P1T5_9ARCH</name>
<dbReference type="InterPro" id="IPR051399">
    <property type="entry name" value="RNA-guided_DNA_endo/Transpos"/>
</dbReference>
<dbReference type="PANTHER" id="PTHR30405:SF11">
    <property type="entry name" value="RNA-GUIDED DNA ENDONUCLEASE RV2885C-RELATED"/>
    <property type="match status" value="1"/>
</dbReference>
<dbReference type="KEGG" id="ccai:NAS2_1455"/>
<reference evidence="8 9" key="1">
    <citation type="journal article" date="2019" name="ISME J.">
        <title>Isolation and characterization of a thermophilic sulfur- and iron-reducing thaumarchaeote from a terrestrial acidic hot spring.</title>
        <authorList>
            <person name="Kato S."/>
            <person name="Itoh T."/>
            <person name="Yuki M."/>
            <person name="Nagamori M."/>
            <person name="Ohnishi M."/>
            <person name="Uematsu K."/>
            <person name="Suzuki K."/>
            <person name="Takashina T."/>
            <person name="Ohkuma M."/>
        </authorList>
    </citation>
    <scope>NUCLEOTIDE SEQUENCE [LARGE SCALE GENOMIC DNA]</scope>
    <source>
        <strain evidence="8 9">NAS-02</strain>
    </source>
</reference>
<evidence type="ECO:0000256" key="3">
    <source>
        <dbReference type="ARBA" id="ARBA00022578"/>
    </source>
</evidence>
<feature type="domain" description="Probable transposase IS891/IS1136/IS1341" evidence="6">
    <location>
        <begin position="40"/>
        <end position="133"/>
    </location>
</feature>
<dbReference type="Pfam" id="PF07282">
    <property type="entry name" value="Cas12f1-like_TNB"/>
    <property type="match status" value="1"/>
</dbReference>
<dbReference type="OrthoDB" id="33505at2157"/>
<keyword evidence="9" id="KW-1185">Reference proteome</keyword>
<evidence type="ECO:0000313" key="8">
    <source>
        <dbReference type="EMBL" id="BBE42840.1"/>
    </source>
</evidence>
<keyword evidence="3" id="KW-0815">Transposition</keyword>
<organism evidence="8 9">
    <name type="scientific">Conexivisphaera calida</name>
    <dbReference type="NCBI Taxonomy" id="1874277"/>
    <lineage>
        <taxon>Archaea</taxon>
        <taxon>Nitrososphaerota</taxon>
        <taxon>Conexivisphaeria</taxon>
        <taxon>Conexivisphaerales</taxon>
        <taxon>Conexivisphaeraceae</taxon>
        <taxon>Conexivisphaera</taxon>
    </lineage>
</organism>
<dbReference type="PANTHER" id="PTHR30405">
    <property type="entry name" value="TRANSPOSASE"/>
    <property type="match status" value="1"/>
</dbReference>
<keyword evidence="4" id="KW-0238">DNA-binding</keyword>
<dbReference type="NCBIfam" id="TIGR01766">
    <property type="entry name" value="IS200/IS605 family accessory protein TnpB-like domain"/>
    <property type="match status" value="1"/>
</dbReference>
<evidence type="ECO:0000259" key="7">
    <source>
        <dbReference type="Pfam" id="PF07282"/>
    </source>
</evidence>
<gene>
    <name evidence="8" type="ORF">NAS2_1455</name>
</gene>
<dbReference type="GO" id="GO:0032196">
    <property type="term" value="P:transposition"/>
    <property type="evidence" value="ECO:0007669"/>
    <property type="project" value="UniProtKB-KW"/>
</dbReference>
<dbReference type="InterPro" id="IPR001959">
    <property type="entry name" value="Transposase"/>
</dbReference>
<protein>
    <submittedName>
        <fullName evidence="8">Mobile element protein</fullName>
    </submittedName>
</protein>
<dbReference type="NCBIfam" id="NF040570">
    <property type="entry name" value="guided_TnpB"/>
    <property type="match status" value="1"/>
</dbReference>
<proteinExistence type="inferred from homology"/>
<dbReference type="AlphaFoldDB" id="A0A4V0P1T5"/>
<dbReference type="EMBL" id="AP018732">
    <property type="protein sequence ID" value="BBE42840.1"/>
    <property type="molecule type" value="Genomic_DNA"/>
</dbReference>